<dbReference type="EMBL" id="CAJHUC010001248">
    <property type="protein sequence ID" value="CAD7700387.1"/>
    <property type="molecule type" value="Genomic_DNA"/>
</dbReference>
<dbReference type="Pfam" id="PF22778">
    <property type="entry name" value="VCPO_2nd"/>
    <property type="match status" value="1"/>
</dbReference>
<evidence type="ECO:0000259" key="1">
    <source>
        <dbReference type="Pfam" id="PF22778"/>
    </source>
</evidence>
<dbReference type="AlphaFoldDB" id="A0A8S1IZN7"/>
<protein>
    <recommendedName>
        <fullName evidence="1">Vanadium-dependent haloperoxidase NapH1-like second helical-bundle domain-containing protein</fullName>
    </recommendedName>
</protein>
<dbReference type="OrthoDB" id="9997027at2759"/>
<dbReference type="GO" id="GO:0004601">
    <property type="term" value="F:peroxidase activity"/>
    <property type="evidence" value="ECO:0007669"/>
    <property type="project" value="InterPro"/>
</dbReference>
<dbReference type="SUPFAM" id="SSF48317">
    <property type="entry name" value="Acid phosphatase/Vanadium-dependent haloperoxidase"/>
    <property type="match status" value="1"/>
</dbReference>
<keyword evidence="3" id="KW-1185">Reference proteome</keyword>
<dbReference type="InterPro" id="IPR016119">
    <property type="entry name" value="Br/Cl_peroxidase_C"/>
</dbReference>
<proteinExistence type="predicted"/>
<feature type="non-terminal residue" evidence="2">
    <location>
        <position position="1"/>
    </location>
</feature>
<organism evidence="2 3">
    <name type="scientific">Ostreobium quekettii</name>
    <dbReference type="NCBI Taxonomy" id="121088"/>
    <lineage>
        <taxon>Eukaryota</taxon>
        <taxon>Viridiplantae</taxon>
        <taxon>Chlorophyta</taxon>
        <taxon>core chlorophytes</taxon>
        <taxon>Ulvophyceae</taxon>
        <taxon>TCBD clade</taxon>
        <taxon>Bryopsidales</taxon>
        <taxon>Ostreobineae</taxon>
        <taxon>Ostreobiaceae</taxon>
        <taxon>Ostreobium</taxon>
    </lineage>
</organism>
<evidence type="ECO:0000313" key="3">
    <source>
        <dbReference type="Proteomes" id="UP000708148"/>
    </source>
</evidence>
<dbReference type="CDD" id="cd03398">
    <property type="entry name" value="PAP2_haloperoxidase"/>
    <property type="match status" value="1"/>
</dbReference>
<name>A0A8S1IZN7_9CHLO</name>
<dbReference type="InterPro" id="IPR036938">
    <property type="entry name" value="PAP2/HPO_sf"/>
</dbReference>
<dbReference type="PANTHER" id="PTHR34599:SF2">
    <property type="entry name" value="TRAF-TYPE DOMAIN-CONTAINING PROTEIN"/>
    <property type="match status" value="1"/>
</dbReference>
<sequence length="257" mass="28033">AREVVDFSAGLTDVNKMLAEFWADGRDTTAPPGHWYRIALDAAVNEGLSVVDTVKVMFLVGSALNDAGVASWDAKRHYNFARPITMIQCGLGGETVDSWVGPYLGVGQVAASRWQPYQAATFVTPAFPGYVSGHSTFSAAASRALQLFFNNEEYRAPKCRLIREGQGLYERRIDVGEPGFVDGLTNVPNNGPRTPGYSPATDVVLCWERWEDAGLESGVSRFHGGIHIRADHDSGVVMGYQIADLAFQQSASHWGYK</sequence>
<dbReference type="Gene3D" id="1.10.606.10">
    <property type="entry name" value="Vanadium-containing Chloroperoxidase, domain 2"/>
    <property type="match status" value="1"/>
</dbReference>
<dbReference type="InterPro" id="IPR052559">
    <property type="entry name" value="V-haloperoxidase"/>
</dbReference>
<comment type="caution">
    <text evidence="2">The sequence shown here is derived from an EMBL/GenBank/DDBJ whole genome shotgun (WGS) entry which is preliminary data.</text>
</comment>
<dbReference type="InterPro" id="IPR055161">
    <property type="entry name" value="NapH1-like_2nd"/>
</dbReference>
<dbReference type="PANTHER" id="PTHR34599">
    <property type="entry name" value="PEROXIDASE-RELATED"/>
    <property type="match status" value="1"/>
</dbReference>
<feature type="domain" description="Vanadium-dependent haloperoxidase NapH1-like second helical-bundle" evidence="1">
    <location>
        <begin position="57"/>
        <end position="151"/>
    </location>
</feature>
<accession>A0A8S1IZN7</accession>
<reference evidence="2" key="1">
    <citation type="submission" date="2020-12" db="EMBL/GenBank/DDBJ databases">
        <authorList>
            <person name="Iha C."/>
        </authorList>
    </citation>
    <scope>NUCLEOTIDE SEQUENCE</scope>
</reference>
<dbReference type="Proteomes" id="UP000708148">
    <property type="component" value="Unassembled WGS sequence"/>
</dbReference>
<gene>
    <name evidence="2" type="ORF">OSTQU699_LOCUS5748</name>
</gene>
<evidence type="ECO:0000313" key="2">
    <source>
        <dbReference type="EMBL" id="CAD7700387.1"/>
    </source>
</evidence>